<dbReference type="CDD" id="cd03024">
    <property type="entry name" value="DsbA_FrnE"/>
    <property type="match status" value="1"/>
</dbReference>
<dbReference type="EMBL" id="CP113524">
    <property type="protein sequence ID" value="WAJ24347.1"/>
    <property type="molecule type" value="Genomic_DNA"/>
</dbReference>
<sequence>MKLKVKVYSDYVCPFCYLGKDQFEKAIKGKEVDVEWLPYELRPRPSEQLDPANEPDKLQLWDNAITPRAKAWNIDMKLPNVSPHPYTDLAHQGFLYARDMGKGADYNQRVFNAFYQEDKNIGEIDVLAKLAAETGLDEAEFKEALLSGKYQKAHKQALKHAYEEAQITSIPTFLIGEERIEGAASKEVFEQVIESELKKIKF</sequence>
<proteinExistence type="predicted"/>
<dbReference type="Proteomes" id="UP001163115">
    <property type="component" value="Chromosome"/>
</dbReference>
<dbReference type="Gene3D" id="3.40.30.10">
    <property type="entry name" value="Glutaredoxin"/>
    <property type="match status" value="1"/>
</dbReference>
<reference evidence="2" key="1">
    <citation type="submission" date="2022-11" db="EMBL/GenBank/DDBJ databases">
        <title>Lacrimispora xylanolytica sy1, complete genome.</title>
        <authorList>
            <person name="Choi S."/>
        </authorList>
    </citation>
    <scope>NUCLEOTIDE SEQUENCE</scope>
    <source>
        <strain evidence="2">Sy1</strain>
    </source>
</reference>
<accession>A0ABY7ACZ6</accession>
<dbReference type="InterPro" id="IPR001853">
    <property type="entry name" value="DSBA-like_thioredoxin_dom"/>
</dbReference>
<dbReference type="Pfam" id="PF01323">
    <property type="entry name" value="DSBA"/>
    <property type="match status" value="1"/>
</dbReference>
<gene>
    <name evidence="2" type="ORF">OW255_02155</name>
</gene>
<dbReference type="RefSeq" id="WP_268115471.1">
    <property type="nucleotide sequence ID" value="NZ_CP113524.1"/>
</dbReference>
<dbReference type="SUPFAM" id="SSF52833">
    <property type="entry name" value="Thioredoxin-like"/>
    <property type="match status" value="1"/>
</dbReference>
<evidence type="ECO:0000313" key="2">
    <source>
        <dbReference type="EMBL" id="WAJ24347.1"/>
    </source>
</evidence>
<evidence type="ECO:0000259" key="1">
    <source>
        <dbReference type="Pfam" id="PF01323"/>
    </source>
</evidence>
<dbReference type="PANTHER" id="PTHR13887">
    <property type="entry name" value="GLUTATHIONE S-TRANSFERASE KAPPA"/>
    <property type="match status" value="1"/>
</dbReference>
<protein>
    <submittedName>
        <fullName evidence="2">DsbA family oxidoreductase</fullName>
    </submittedName>
</protein>
<keyword evidence="3" id="KW-1185">Reference proteome</keyword>
<dbReference type="PANTHER" id="PTHR13887:SF33">
    <property type="entry name" value="ISOMERASE"/>
    <property type="match status" value="1"/>
</dbReference>
<name>A0ABY7ACZ6_9FIRM</name>
<dbReference type="InterPro" id="IPR036249">
    <property type="entry name" value="Thioredoxin-like_sf"/>
</dbReference>
<feature type="domain" description="DSBA-like thioredoxin" evidence="1">
    <location>
        <begin position="5"/>
        <end position="193"/>
    </location>
</feature>
<organism evidence="2 3">
    <name type="scientific">Lacrimispora xylanolytica</name>
    <dbReference type="NCBI Taxonomy" id="29375"/>
    <lineage>
        <taxon>Bacteria</taxon>
        <taxon>Bacillati</taxon>
        <taxon>Bacillota</taxon>
        <taxon>Clostridia</taxon>
        <taxon>Lachnospirales</taxon>
        <taxon>Lachnospiraceae</taxon>
        <taxon>Lacrimispora</taxon>
    </lineage>
</organism>
<evidence type="ECO:0000313" key="3">
    <source>
        <dbReference type="Proteomes" id="UP001163115"/>
    </source>
</evidence>